<dbReference type="InterPro" id="IPR003367">
    <property type="entry name" value="Thrombospondin_3-like_rpt"/>
</dbReference>
<dbReference type="EMBL" id="MJBR01000001">
    <property type="protein sequence ID" value="OEY73989.1"/>
    <property type="molecule type" value="Genomic_DNA"/>
</dbReference>
<dbReference type="PROSITE" id="PS51257">
    <property type="entry name" value="PROKAR_LIPOPROTEIN"/>
    <property type="match status" value="1"/>
</dbReference>
<comment type="caution">
    <text evidence="5">The sequence shown here is derived from an EMBL/GenBank/DDBJ whole genome shotgun (WGS) entry which is preliminary data.</text>
</comment>
<dbReference type="Proteomes" id="UP000232533">
    <property type="component" value="Unassembled WGS sequence"/>
</dbReference>
<reference evidence="4 6" key="2">
    <citation type="submission" date="2016-09" db="EMBL/GenBank/DDBJ databases">
        <title>Genome Sequence of Salegentibacter salarius,Isolated from a Marine Solar Saltern of the Yellow Sea in South Korea.</title>
        <authorList>
            <person name="Zheng Q."/>
            <person name="Liu Y."/>
        </authorList>
    </citation>
    <scope>NUCLEOTIDE SEQUENCE [LARGE SCALE GENOMIC DNA]</scope>
    <source>
        <strain evidence="4 6">KCTC 12974</strain>
    </source>
</reference>
<dbReference type="GO" id="GO:0005509">
    <property type="term" value="F:calcium ion binding"/>
    <property type="evidence" value="ECO:0007669"/>
    <property type="project" value="InterPro"/>
</dbReference>
<evidence type="ECO:0008006" key="8">
    <source>
        <dbReference type="Google" id="ProtNLM"/>
    </source>
</evidence>
<sequence>MKLLKKYMAVIAVFSLVFSSCTKEENNLTDDPASENFAELSLGASLNSFVNRAAVKQSLPECSSESPAYAHVELTHNMGTELEGTIEINVPILEEDGTYYTDYDEGLKIPVANSETNTAMVSLTSFLVYDGDPEDEASTLIWATPTTASDYGSFVSQGLPFDFTIRAGSKKYVDIEVLCFDDRDVNLYGYQFFDLIPEVLYELCVFANYCNDAGRHFTANYSLAVTYIGGDEDMILHETADLPVTGYDEDTEDYFADPFCFAIPAPQYDEASDEPYIRLTATLLNWEGNYPDPVGVPPMEVDLSWDDISGHLNDDGTVDYEHIFFNCNGDDPGNGNGECDPQNPADDCDGDTIPNGQDNCPETANAGQGDLDEDGIGDVCDTDIDGDGILNVDENEGCVRNPDPECGETVVEPCLPEAADGCESTDALNINLDSAGPSITNVSYGDWTVQIVDGELFVGVTPIIPFEISDIEVIVLQSATCETVTVPDEGGSVTIPGITEDDLPLSISVRANICDVSGE</sequence>
<evidence type="ECO:0000313" key="5">
    <source>
        <dbReference type="EMBL" id="PKD22189.1"/>
    </source>
</evidence>
<gene>
    <name evidence="5" type="ORF">APR40_00760</name>
    <name evidence="4" type="ORF">BHS39_00760</name>
</gene>
<feature type="signal peptide" evidence="3">
    <location>
        <begin position="1"/>
        <end position="22"/>
    </location>
</feature>
<evidence type="ECO:0000313" key="6">
    <source>
        <dbReference type="Proteomes" id="UP000176009"/>
    </source>
</evidence>
<evidence type="ECO:0000256" key="1">
    <source>
        <dbReference type="ARBA" id="ARBA00022729"/>
    </source>
</evidence>
<organism evidence="5 7">
    <name type="scientific">Salegentibacter salarius</name>
    <dbReference type="NCBI Taxonomy" id="435906"/>
    <lineage>
        <taxon>Bacteria</taxon>
        <taxon>Pseudomonadati</taxon>
        <taxon>Bacteroidota</taxon>
        <taxon>Flavobacteriia</taxon>
        <taxon>Flavobacteriales</taxon>
        <taxon>Flavobacteriaceae</taxon>
        <taxon>Salegentibacter</taxon>
    </lineage>
</organism>
<dbReference type="AlphaFoldDB" id="A0A2N0U5C1"/>
<evidence type="ECO:0000313" key="7">
    <source>
        <dbReference type="Proteomes" id="UP000232533"/>
    </source>
</evidence>
<feature type="compositionally biased region" description="Polar residues" evidence="2">
    <location>
        <begin position="354"/>
        <end position="366"/>
    </location>
</feature>
<evidence type="ECO:0000313" key="4">
    <source>
        <dbReference type="EMBL" id="OEY73989.1"/>
    </source>
</evidence>
<dbReference type="GO" id="GO:0007155">
    <property type="term" value="P:cell adhesion"/>
    <property type="evidence" value="ECO:0007669"/>
    <property type="project" value="InterPro"/>
</dbReference>
<keyword evidence="1 3" id="KW-0732">Signal</keyword>
<dbReference type="SUPFAM" id="SSF103647">
    <property type="entry name" value="TSP type-3 repeat"/>
    <property type="match status" value="1"/>
</dbReference>
<reference evidence="5 7" key="1">
    <citation type="submission" date="2015-10" db="EMBL/GenBank/DDBJ databases">
        <title>Draft genome sequence of Salegentibacter salinarum KCTC 12975.</title>
        <authorList>
            <person name="Lin W."/>
            <person name="Zheng Q."/>
        </authorList>
    </citation>
    <scope>NUCLEOTIDE SEQUENCE [LARGE SCALE GENOMIC DNA]</scope>
    <source>
        <strain evidence="5 7">KCTC 12974</strain>
    </source>
</reference>
<protein>
    <recommendedName>
        <fullName evidence="8">Thrombospondin type 3 repeat-containing protein</fullName>
    </recommendedName>
</protein>
<dbReference type="Proteomes" id="UP000176009">
    <property type="component" value="Unassembled WGS sequence"/>
</dbReference>
<accession>A0A2N0U5C1</accession>
<name>A0A2N0U5C1_9FLAO</name>
<keyword evidence="6" id="KW-1185">Reference proteome</keyword>
<proteinExistence type="predicted"/>
<dbReference type="EMBL" id="LKTR01000001">
    <property type="protein sequence ID" value="PKD22189.1"/>
    <property type="molecule type" value="Genomic_DNA"/>
</dbReference>
<dbReference type="InterPro" id="IPR028974">
    <property type="entry name" value="TSP_type-3_rpt"/>
</dbReference>
<evidence type="ECO:0000256" key="3">
    <source>
        <dbReference type="SAM" id="SignalP"/>
    </source>
</evidence>
<feature type="region of interest" description="Disordered" evidence="2">
    <location>
        <begin position="335"/>
        <end position="373"/>
    </location>
</feature>
<feature type="chain" id="PRO_5014987613" description="Thrombospondin type 3 repeat-containing protein" evidence="3">
    <location>
        <begin position="23"/>
        <end position="519"/>
    </location>
</feature>
<dbReference type="RefSeq" id="WP_070052563.1">
    <property type="nucleotide sequence ID" value="NZ_FVZF01000001.1"/>
</dbReference>
<dbReference type="Gene3D" id="4.10.1080.10">
    <property type="entry name" value="TSP type-3 repeat"/>
    <property type="match status" value="1"/>
</dbReference>
<evidence type="ECO:0000256" key="2">
    <source>
        <dbReference type="SAM" id="MobiDB-lite"/>
    </source>
</evidence>
<dbReference type="Pfam" id="PF02412">
    <property type="entry name" value="TSP_3"/>
    <property type="match status" value="2"/>
</dbReference>